<dbReference type="InterPro" id="IPR042100">
    <property type="entry name" value="Bug_dom1"/>
</dbReference>
<dbReference type="Pfam" id="PF03401">
    <property type="entry name" value="TctC"/>
    <property type="match status" value="1"/>
</dbReference>
<organism evidence="3 4">
    <name type="scientific">Azospirillum doebereinerae</name>
    <dbReference type="NCBI Taxonomy" id="92933"/>
    <lineage>
        <taxon>Bacteria</taxon>
        <taxon>Pseudomonadati</taxon>
        <taxon>Pseudomonadota</taxon>
        <taxon>Alphaproteobacteria</taxon>
        <taxon>Rhodospirillales</taxon>
        <taxon>Azospirillaceae</taxon>
        <taxon>Azospirillum</taxon>
    </lineage>
</organism>
<evidence type="ECO:0000256" key="1">
    <source>
        <dbReference type="ARBA" id="ARBA00006987"/>
    </source>
</evidence>
<accession>A0A433J6B7</accession>
<dbReference type="RefSeq" id="WP_127000283.1">
    <property type="nucleotide sequence ID" value="NZ_JBNPXW010000009.1"/>
</dbReference>
<proteinExistence type="inferred from homology"/>
<evidence type="ECO:0000256" key="2">
    <source>
        <dbReference type="SAM" id="SignalP"/>
    </source>
</evidence>
<reference evidence="3 4" key="1">
    <citation type="submission" date="2018-12" db="EMBL/GenBank/DDBJ databases">
        <authorList>
            <person name="Yang Y."/>
        </authorList>
    </citation>
    <scope>NUCLEOTIDE SEQUENCE [LARGE SCALE GENOMIC DNA]</scope>
    <source>
        <strain evidence="3 4">GSF71</strain>
    </source>
</reference>
<dbReference type="PANTHER" id="PTHR42928:SF3">
    <property type="entry name" value="UPF0065 PROTEIN YFLP"/>
    <property type="match status" value="1"/>
</dbReference>
<feature type="signal peptide" evidence="2">
    <location>
        <begin position="1"/>
        <end position="28"/>
    </location>
</feature>
<dbReference type="EMBL" id="RZIJ01000014">
    <property type="protein sequence ID" value="RUQ68480.1"/>
    <property type="molecule type" value="Genomic_DNA"/>
</dbReference>
<dbReference type="Proteomes" id="UP000280346">
    <property type="component" value="Unassembled WGS sequence"/>
</dbReference>
<dbReference type="Gene3D" id="3.40.190.150">
    <property type="entry name" value="Bordetella uptake gene, domain 1"/>
    <property type="match status" value="1"/>
</dbReference>
<name>A0A433J6B7_9PROT</name>
<feature type="chain" id="PRO_5019553157" evidence="2">
    <location>
        <begin position="29"/>
        <end position="328"/>
    </location>
</feature>
<evidence type="ECO:0000313" key="4">
    <source>
        <dbReference type="Proteomes" id="UP000280346"/>
    </source>
</evidence>
<keyword evidence="2" id="KW-0732">Signal</keyword>
<dbReference type="OrthoDB" id="9780943at2"/>
<dbReference type="AlphaFoldDB" id="A0A433J6B7"/>
<comment type="similarity">
    <text evidence="1">Belongs to the UPF0065 (bug) family.</text>
</comment>
<dbReference type="InterPro" id="IPR005064">
    <property type="entry name" value="BUG"/>
</dbReference>
<sequence>MAVRKSLTGILAAAALTAGALFATPAPAQNKTAEIKGIEIIAPANAGGGYDQHARAMQQVLQNHKLASNVQVMNIPGAGGTIGLSQFVTSRKRNPSLMISGLGMVGAILINKSPVTLDQVTPLARLTGEYQPIVVAADSPIRTLDDLIAKFKADPGSVSWGGFAVGSPDHILYGLIVKAIGGDVAKMNYIAAGAGGEMMASVLGGHITVATGGYNELASQLQAGKLRALGISAPQRVPGVDIPTFKEQGLDVELVNWRAVMAPGSLKAADKQALDEAVGAMVRTDEWKQIAKERGWIDLYLPSDQFTALLKDERARIEGLITELGLVK</sequence>
<protein>
    <submittedName>
        <fullName evidence="3">Tripartite tricarboxylate transporter substrate binding protein</fullName>
    </submittedName>
</protein>
<keyword evidence="4" id="KW-1185">Reference proteome</keyword>
<dbReference type="Gene3D" id="3.40.190.10">
    <property type="entry name" value="Periplasmic binding protein-like II"/>
    <property type="match status" value="1"/>
</dbReference>
<gene>
    <name evidence="3" type="ORF">EJ913_17785</name>
</gene>
<dbReference type="PANTHER" id="PTHR42928">
    <property type="entry name" value="TRICARBOXYLATE-BINDING PROTEIN"/>
    <property type="match status" value="1"/>
</dbReference>
<dbReference type="CDD" id="cd07012">
    <property type="entry name" value="PBP2_Bug_TTT"/>
    <property type="match status" value="1"/>
</dbReference>
<comment type="caution">
    <text evidence="3">The sequence shown here is derived from an EMBL/GenBank/DDBJ whole genome shotgun (WGS) entry which is preliminary data.</text>
</comment>
<evidence type="ECO:0000313" key="3">
    <source>
        <dbReference type="EMBL" id="RUQ68480.1"/>
    </source>
</evidence>
<dbReference type="PIRSF" id="PIRSF017082">
    <property type="entry name" value="YflP"/>
    <property type="match status" value="1"/>
</dbReference>
<dbReference type="SUPFAM" id="SSF53850">
    <property type="entry name" value="Periplasmic binding protein-like II"/>
    <property type="match status" value="1"/>
</dbReference>